<dbReference type="SUPFAM" id="SSF56281">
    <property type="entry name" value="Metallo-hydrolase/oxidoreductase"/>
    <property type="match status" value="1"/>
</dbReference>
<dbReference type="PANTHER" id="PTHR46018">
    <property type="entry name" value="ZINC PHOSPHODIESTERASE ELAC PROTEIN 1"/>
    <property type="match status" value="1"/>
</dbReference>
<gene>
    <name evidence="1" type="ORF">FHK87_04070</name>
</gene>
<reference evidence="1 2" key="1">
    <citation type="submission" date="2019-06" db="EMBL/GenBank/DDBJ databases">
        <authorList>
            <person name="Meng X."/>
        </authorList>
    </citation>
    <scope>NUCLEOTIDE SEQUENCE [LARGE SCALE GENOMIC DNA]</scope>
    <source>
        <strain evidence="1 2">M625</strain>
    </source>
</reference>
<dbReference type="EMBL" id="VFWZ01000002">
    <property type="protein sequence ID" value="TPN86787.1"/>
    <property type="molecule type" value="Genomic_DNA"/>
</dbReference>
<dbReference type="InterPro" id="IPR036866">
    <property type="entry name" value="RibonucZ/Hydroxyglut_hydro"/>
</dbReference>
<comment type="caution">
    <text evidence="1">The sequence shown here is derived from an EMBL/GenBank/DDBJ whole genome shotgun (WGS) entry which is preliminary data.</text>
</comment>
<sequence>MFKSEIKSKTYEDISILIKIDNHPYNYICDCGDASDLTVKEIQNTNAIFISHTHIDHFVNFDTILRHQIGIQRRVVICGPKGIAEHVQLKIKGYTWNLINEDAITYEIREILSENNILVYEIKPPYWELKKITKIQDNIIFKEKSFVVSAVILDHKIPSIAYKFVENDTVKIDISTTDFTGGKWIAALKEAFLTNAAHQEIIIRDKSYIAKELFHMLHVQKGDSLGIIMDHAANEPNHTKIKEHFYQCNKVYIESFYKNEDKEQAELNYHSYASISAQIMKLSEVVEAIPVHFSRRYKEDDVTTLIQEFETALVSNE</sequence>
<name>A0A504J7I2_9FLAO</name>
<evidence type="ECO:0000313" key="1">
    <source>
        <dbReference type="EMBL" id="TPN86787.1"/>
    </source>
</evidence>
<organism evidence="1 2">
    <name type="scientific">Aquimarina algicola</name>
    <dbReference type="NCBI Taxonomy" id="2589995"/>
    <lineage>
        <taxon>Bacteria</taxon>
        <taxon>Pseudomonadati</taxon>
        <taxon>Bacteroidota</taxon>
        <taxon>Flavobacteriia</taxon>
        <taxon>Flavobacteriales</taxon>
        <taxon>Flavobacteriaceae</taxon>
        <taxon>Aquimarina</taxon>
    </lineage>
</organism>
<proteinExistence type="predicted"/>
<accession>A0A504J7I2</accession>
<dbReference type="RefSeq" id="WP_140590127.1">
    <property type="nucleotide sequence ID" value="NZ_VFWZ01000002.1"/>
</dbReference>
<dbReference type="AlphaFoldDB" id="A0A504J7I2"/>
<keyword evidence="2" id="KW-1185">Reference proteome</keyword>
<dbReference type="Gene3D" id="3.60.15.10">
    <property type="entry name" value="Ribonuclease Z/Hydroxyacylglutathione hydrolase-like"/>
    <property type="match status" value="1"/>
</dbReference>
<dbReference type="GO" id="GO:0042781">
    <property type="term" value="F:3'-tRNA processing endoribonuclease activity"/>
    <property type="evidence" value="ECO:0007669"/>
    <property type="project" value="TreeGrafter"/>
</dbReference>
<dbReference type="OrthoDB" id="9800940at2"/>
<dbReference type="PANTHER" id="PTHR46018:SF2">
    <property type="entry name" value="ZINC PHOSPHODIESTERASE ELAC PROTEIN 1"/>
    <property type="match status" value="1"/>
</dbReference>
<protein>
    <submittedName>
        <fullName evidence="1">Peptidase</fullName>
    </submittedName>
</protein>
<dbReference type="Proteomes" id="UP000315540">
    <property type="component" value="Unassembled WGS sequence"/>
</dbReference>
<evidence type="ECO:0000313" key="2">
    <source>
        <dbReference type="Proteomes" id="UP000315540"/>
    </source>
</evidence>